<dbReference type="FunFam" id="2.60.40.10:FF:000016">
    <property type="entry name" value="Fibroblast growth factor receptor"/>
    <property type="match status" value="1"/>
</dbReference>
<evidence type="ECO:0000256" key="10">
    <source>
        <dbReference type="ARBA" id="ARBA00023319"/>
    </source>
</evidence>
<dbReference type="GO" id="GO:0017134">
    <property type="term" value="F:fibroblast growth factor binding"/>
    <property type="evidence" value="ECO:0007669"/>
    <property type="project" value="TreeGrafter"/>
</dbReference>
<dbReference type="InterPro" id="IPR013783">
    <property type="entry name" value="Ig-like_fold"/>
</dbReference>
<dbReference type="InterPro" id="IPR052615">
    <property type="entry name" value="FGFRL"/>
</dbReference>
<proteinExistence type="predicted"/>
<accession>E2C700</accession>
<keyword evidence="3" id="KW-0732">Signal</keyword>
<feature type="domain" description="Ig-like" evidence="12">
    <location>
        <begin position="118"/>
        <end position="206"/>
    </location>
</feature>
<dbReference type="SUPFAM" id="SSF48726">
    <property type="entry name" value="Immunoglobulin"/>
    <property type="match status" value="2"/>
</dbReference>
<keyword evidence="9" id="KW-0325">Glycoprotein</keyword>
<evidence type="ECO:0000256" key="6">
    <source>
        <dbReference type="ARBA" id="ARBA00023136"/>
    </source>
</evidence>
<dbReference type="InterPro" id="IPR003598">
    <property type="entry name" value="Ig_sub2"/>
</dbReference>
<keyword evidence="2" id="KW-0812">Transmembrane</keyword>
<keyword evidence="7" id="KW-1015">Disulfide bond</keyword>
<dbReference type="OMA" id="SCHEANK"/>
<keyword evidence="6" id="KW-0472">Membrane</keyword>
<dbReference type="OrthoDB" id="5984265at2759"/>
<reference evidence="13 14" key="1">
    <citation type="journal article" date="2010" name="Science">
        <title>Genomic comparison of the ants Camponotus floridanus and Harpegnathos saltator.</title>
        <authorList>
            <person name="Bonasio R."/>
            <person name="Zhang G."/>
            <person name="Ye C."/>
            <person name="Mutti N.S."/>
            <person name="Fang X."/>
            <person name="Qin N."/>
            <person name="Donahue G."/>
            <person name="Yang P."/>
            <person name="Li Q."/>
            <person name="Li C."/>
            <person name="Zhang P."/>
            <person name="Huang Z."/>
            <person name="Berger S.L."/>
            <person name="Reinberg D."/>
            <person name="Wang J."/>
            <person name="Liebig J."/>
        </authorList>
    </citation>
    <scope>NUCLEOTIDE SEQUENCE [LARGE SCALE GENOMIC DNA]</scope>
    <source>
        <strain evidence="13 14">R22 G/1</strain>
    </source>
</reference>
<keyword evidence="5" id="KW-1133">Transmembrane helix</keyword>
<sequence>MRVTKHMLKFKYVDAADAGVYACRLKSPEKIEWRNITVRIESPQNDSFQDGDDEETSVAMDTLRPEEETNDLEIETRNLPETRSLRLESDKINAELDNEKAENDTVGEQNNTVPESPPAFNKSDEMHASVVKPAGNMLRLRCPSVGNPKPNITWLKNNEEPRRDLGTVIRTKWTLRLEDLVPKDSGNYTCIVCNYLGCIKHTFKVEIMVQQRTDIYIANCHSGSCHDRLLYQAHHKCDFLLAERISGKSCRSRDERNPRRENHKISRCKTIALREYADSCHEANKTKQLTRNTVERFPHKPYINEDFPKNVTALVNSTAIFRCPIVSDLEPFIEWKKLYEYPRDEEHRPEGTSLKVQQAVLMLVKGLGSS</sequence>
<dbReference type="PANTHER" id="PTHR19890">
    <property type="entry name" value="FIBROBLAST GROWTH FACTOR RECEPTOR"/>
    <property type="match status" value="1"/>
</dbReference>
<dbReference type="InterPro" id="IPR036179">
    <property type="entry name" value="Ig-like_dom_sf"/>
</dbReference>
<evidence type="ECO:0000256" key="2">
    <source>
        <dbReference type="ARBA" id="ARBA00022692"/>
    </source>
</evidence>
<dbReference type="GO" id="GO:0005007">
    <property type="term" value="F:fibroblast growth factor receptor activity"/>
    <property type="evidence" value="ECO:0007669"/>
    <property type="project" value="TreeGrafter"/>
</dbReference>
<evidence type="ECO:0000256" key="8">
    <source>
        <dbReference type="ARBA" id="ARBA00023170"/>
    </source>
</evidence>
<organism evidence="14">
    <name type="scientific">Harpegnathos saltator</name>
    <name type="common">Jerdon's jumping ant</name>
    <dbReference type="NCBI Taxonomy" id="610380"/>
    <lineage>
        <taxon>Eukaryota</taxon>
        <taxon>Metazoa</taxon>
        <taxon>Ecdysozoa</taxon>
        <taxon>Arthropoda</taxon>
        <taxon>Hexapoda</taxon>
        <taxon>Insecta</taxon>
        <taxon>Pterygota</taxon>
        <taxon>Neoptera</taxon>
        <taxon>Endopterygota</taxon>
        <taxon>Hymenoptera</taxon>
        <taxon>Apocrita</taxon>
        <taxon>Aculeata</taxon>
        <taxon>Formicoidea</taxon>
        <taxon>Formicidae</taxon>
        <taxon>Ponerinae</taxon>
        <taxon>Ponerini</taxon>
        <taxon>Harpegnathos</taxon>
    </lineage>
</organism>
<keyword evidence="4" id="KW-0677">Repeat</keyword>
<evidence type="ECO:0000256" key="7">
    <source>
        <dbReference type="ARBA" id="ARBA00023157"/>
    </source>
</evidence>
<dbReference type="SMART" id="SM00408">
    <property type="entry name" value="IGc2"/>
    <property type="match status" value="1"/>
</dbReference>
<protein>
    <submittedName>
        <fullName evidence="13">Fibroblast growth factor receptor-like protein 1</fullName>
    </submittedName>
</protein>
<evidence type="ECO:0000313" key="13">
    <source>
        <dbReference type="EMBL" id="EFN76272.1"/>
    </source>
</evidence>
<dbReference type="Proteomes" id="UP000008237">
    <property type="component" value="Unassembled WGS sequence"/>
</dbReference>
<evidence type="ECO:0000256" key="1">
    <source>
        <dbReference type="ARBA" id="ARBA00004167"/>
    </source>
</evidence>
<dbReference type="EMBL" id="GL453255">
    <property type="protein sequence ID" value="EFN76272.1"/>
    <property type="molecule type" value="Genomic_DNA"/>
</dbReference>
<dbReference type="STRING" id="610380.E2C700"/>
<evidence type="ECO:0000256" key="11">
    <source>
        <dbReference type="SAM" id="MobiDB-lite"/>
    </source>
</evidence>
<evidence type="ECO:0000259" key="12">
    <source>
        <dbReference type="PROSITE" id="PS50835"/>
    </source>
</evidence>
<dbReference type="InterPro" id="IPR007110">
    <property type="entry name" value="Ig-like_dom"/>
</dbReference>
<dbReference type="SMART" id="SM00409">
    <property type="entry name" value="IG"/>
    <property type="match status" value="1"/>
</dbReference>
<gene>
    <name evidence="13" type="ORF">EAI_15148</name>
</gene>
<dbReference type="InParanoid" id="E2C700"/>
<dbReference type="PANTHER" id="PTHR19890:SF10">
    <property type="entry name" value="FIBROBLAST GROWTH FACTOR RECEPTOR-LIKE 1"/>
    <property type="match status" value="1"/>
</dbReference>
<dbReference type="AlphaFoldDB" id="E2C700"/>
<keyword evidence="10" id="KW-0393">Immunoglobulin domain</keyword>
<evidence type="ECO:0000256" key="3">
    <source>
        <dbReference type="ARBA" id="ARBA00022729"/>
    </source>
</evidence>
<feature type="region of interest" description="Disordered" evidence="11">
    <location>
        <begin position="95"/>
        <end position="124"/>
    </location>
</feature>
<keyword evidence="14" id="KW-1185">Reference proteome</keyword>
<dbReference type="Pfam" id="PF13927">
    <property type="entry name" value="Ig_3"/>
    <property type="match status" value="1"/>
</dbReference>
<keyword evidence="8 13" id="KW-0675">Receptor</keyword>
<evidence type="ECO:0000256" key="5">
    <source>
        <dbReference type="ARBA" id="ARBA00022989"/>
    </source>
</evidence>
<dbReference type="Gene3D" id="2.60.40.10">
    <property type="entry name" value="Immunoglobulins"/>
    <property type="match status" value="2"/>
</dbReference>
<name>E2C700_HARSA</name>
<dbReference type="GO" id="GO:0005886">
    <property type="term" value="C:plasma membrane"/>
    <property type="evidence" value="ECO:0007669"/>
    <property type="project" value="TreeGrafter"/>
</dbReference>
<comment type="subcellular location">
    <subcellularLocation>
        <location evidence="1">Membrane</location>
        <topology evidence="1">Single-pass membrane protein</topology>
    </subcellularLocation>
</comment>
<dbReference type="InterPro" id="IPR003599">
    <property type="entry name" value="Ig_sub"/>
</dbReference>
<evidence type="ECO:0000256" key="4">
    <source>
        <dbReference type="ARBA" id="ARBA00022737"/>
    </source>
</evidence>
<dbReference type="PROSITE" id="PS50835">
    <property type="entry name" value="IG_LIKE"/>
    <property type="match status" value="1"/>
</dbReference>
<evidence type="ECO:0000256" key="9">
    <source>
        <dbReference type="ARBA" id="ARBA00023180"/>
    </source>
</evidence>
<evidence type="ECO:0000313" key="14">
    <source>
        <dbReference type="Proteomes" id="UP000008237"/>
    </source>
</evidence>